<dbReference type="Gene3D" id="1.10.10.10">
    <property type="entry name" value="Winged helix-like DNA-binding domain superfamily/Winged helix DNA-binding domain"/>
    <property type="match status" value="1"/>
</dbReference>
<sequence>MTTAPPPTRLTELQRRAVAPLVYGASNEAIGARIHLSAAGVASHLRTARRRLNQPGCSRPVLVHTLLSIREVPPPTCQRACPDFTTPELQLIRAIAKYSRNEDIARAVSVRADDVLAEINAVVAKACADNATHLIGLAHAWGLFSPARDARPAAPTVTADQDNGNLAYRIRCSERLTAETA</sequence>
<feature type="non-terminal residue" evidence="1">
    <location>
        <position position="181"/>
    </location>
</feature>
<evidence type="ECO:0000313" key="1">
    <source>
        <dbReference type="EMBL" id="MDT0616226.1"/>
    </source>
</evidence>
<evidence type="ECO:0000313" key="2">
    <source>
        <dbReference type="Proteomes" id="UP001180724"/>
    </source>
</evidence>
<organism evidence="1 2">
    <name type="scientific">Streptomyces lancefieldiae</name>
    <dbReference type="NCBI Taxonomy" id="3075520"/>
    <lineage>
        <taxon>Bacteria</taxon>
        <taxon>Bacillati</taxon>
        <taxon>Actinomycetota</taxon>
        <taxon>Actinomycetes</taxon>
        <taxon>Kitasatosporales</taxon>
        <taxon>Streptomycetaceae</taxon>
        <taxon>Streptomyces</taxon>
    </lineage>
</organism>
<dbReference type="EMBL" id="JAVRFH010000108">
    <property type="protein sequence ID" value="MDT0616226.1"/>
    <property type="molecule type" value="Genomic_DNA"/>
</dbReference>
<comment type="caution">
    <text evidence="1">The sequence shown here is derived from an EMBL/GenBank/DDBJ whole genome shotgun (WGS) entry which is preliminary data.</text>
</comment>
<accession>A0ABU3B1A0</accession>
<gene>
    <name evidence="1" type="ORF">RM812_39710</name>
</gene>
<keyword evidence="2" id="KW-1185">Reference proteome</keyword>
<proteinExistence type="predicted"/>
<dbReference type="InterPro" id="IPR036388">
    <property type="entry name" value="WH-like_DNA-bd_sf"/>
</dbReference>
<reference evidence="1" key="1">
    <citation type="submission" date="2024-05" db="EMBL/GenBank/DDBJ databases">
        <title>30 novel species of actinomycetes from the DSMZ collection.</title>
        <authorList>
            <person name="Nouioui I."/>
        </authorList>
    </citation>
    <scope>NUCLEOTIDE SEQUENCE</scope>
    <source>
        <strain evidence="1">DSM 40712</strain>
    </source>
</reference>
<protein>
    <submittedName>
        <fullName evidence="1">Uncharacterized protein</fullName>
    </submittedName>
</protein>
<dbReference type="SUPFAM" id="SSF46894">
    <property type="entry name" value="C-terminal effector domain of the bipartite response regulators"/>
    <property type="match status" value="2"/>
</dbReference>
<dbReference type="RefSeq" id="WP_311585470.1">
    <property type="nucleotide sequence ID" value="NZ_JAVRFH010000108.1"/>
</dbReference>
<dbReference type="InterPro" id="IPR016032">
    <property type="entry name" value="Sig_transdc_resp-reg_C-effctor"/>
</dbReference>
<name>A0ABU3B1A0_9ACTN</name>
<dbReference type="Proteomes" id="UP001180724">
    <property type="component" value="Unassembled WGS sequence"/>
</dbReference>